<accession>A0A415E5N8</accession>
<name>A0A415E5N8_9FIRM</name>
<dbReference type="EMBL" id="QRMS01000001">
    <property type="protein sequence ID" value="RHJ89081.1"/>
    <property type="molecule type" value="Genomic_DNA"/>
</dbReference>
<keyword evidence="2" id="KW-1185">Reference proteome</keyword>
<organism evidence="1 2">
    <name type="scientific">Emergencia timonensis</name>
    <dbReference type="NCBI Taxonomy" id="1776384"/>
    <lineage>
        <taxon>Bacteria</taxon>
        <taxon>Bacillati</taxon>
        <taxon>Bacillota</taxon>
        <taxon>Clostridia</taxon>
        <taxon>Peptostreptococcales</taxon>
        <taxon>Anaerovoracaceae</taxon>
        <taxon>Emergencia</taxon>
    </lineage>
</organism>
<comment type="caution">
    <text evidence="1">The sequence shown here is derived from an EMBL/GenBank/DDBJ whole genome shotgun (WGS) entry which is preliminary data.</text>
</comment>
<dbReference type="STRING" id="1776384.GCA_900086585_02310"/>
<proteinExistence type="predicted"/>
<evidence type="ECO:0000313" key="1">
    <source>
        <dbReference type="EMBL" id="RHJ89081.1"/>
    </source>
</evidence>
<dbReference type="AlphaFoldDB" id="A0A415E5N8"/>
<dbReference type="Proteomes" id="UP000284841">
    <property type="component" value="Unassembled WGS sequence"/>
</dbReference>
<dbReference type="InterPro" id="IPR029068">
    <property type="entry name" value="Glyas_Bleomycin-R_OHBP_Dase"/>
</dbReference>
<evidence type="ECO:0008006" key="3">
    <source>
        <dbReference type="Google" id="ProtNLM"/>
    </source>
</evidence>
<dbReference type="SUPFAM" id="SSF54593">
    <property type="entry name" value="Glyoxalase/Bleomycin resistance protein/Dihydroxybiphenyl dioxygenase"/>
    <property type="match status" value="1"/>
</dbReference>
<dbReference type="Gene3D" id="3.10.180.10">
    <property type="entry name" value="2,3-Dihydroxybiphenyl 1,2-Dioxygenase, domain 1"/>
    <property type="match status" value="1"/>
</dbReference>
<gene>
    <name evidence="1" type="ORF">DW099_00440</name>
</gene>
<dbReference type="Pfam" id="PF13669">
    <property type="entry name" value="Glyoxalase_4"/>
    <property type="match status" value="1"/>
</dbReference>
<protein>
    <recommendedName>
        <fullName evidence="3">VOC domain-containing protein</fullName>
    </recommendedName>
</protein>
<sequence>MWRHFTPHMAKNREEAEMLQTKEWNSQIFQVVCVVRNVEETMENWKRMVQFDVSSIETGESDDYARCIYRGRRIECPVKWACFDLGGVQIKLVEPLNKGGGDPYSDKLKKSGQGFHHIGFYAEDYPALIAMYEAKGISPLYEEVTEGRTYKLYDFESKIGMSAAPWDAMAGPCARR</sequence>
<dbReference type="OrthoDB" id="9788468at2"/>
<evidence type="ECO:0000313" key="2">
    <source>
        <dbReference type="Proteomes" id="UP000284841"/>
    </source>
</evidence>
<reference evidence="1 2" key="1">
    <citation type="submission" date="2018-08" db="EMBL/GenBank/DDBJ databases">
        <title>A genome reference for cultivated species of the human gut microbiota.</title>
        <authorList>
            <person name="Zou Y."/>
            <person name="Xue W."/>
            <person name="Luo G."/>
        </authorList>
    </citation>
    <scope>NUCLEOTIDE SEQUENCE [LARGE SCALE GENOMIC DNA]</scope>
    <source>
        <strain evidence="1 2">AM07-24</strain>
    </source>
</reference>